<evidence type="ECO:0000313" key="3">
    <source>
        <dbReference type="Proteomes" id="UP000030747"/>
    </source>
</evidence>
<evidence type="ECO:0000313" key="2">
    <source>
        <dbReference type="EMBL" id="CDJ43288.1"/>
    </source>
</evidence>
<accession>U6L264</accession>
<protein>
    <submittedName>
        <fullName evidence="2">Uncharacterized protein</fullName>
    </submittedName>
</protein>
<sequence>MVLSGQHLQQGAWWQALPSAQPASQSAQLQPQPSVVPVAARSTSLAVPAGGLVQQRARVHPTQNGQVEGHTSSSTLTASASSGLWKVSNTGRAVQELQQHVGAVLQRSSAGSGWGGETVEVVVPVENLTSALTELSKFIQSVMAFCEAESMQKGMQGGFSPAHLPASQYGSAGRFPVDAFINQAREYAQRVTAQVLALRDLLNAVWAPSATRASVARAVQQFSGSVMDCKEVYQLGSQVSSAAIGAMLPFLSTCSFFAKNGAHGALRLWSLVGARINSSLRYMFQVLEIIRKTAGRLVDLVSGKIQPQSLLDFARSKPFFRAAAYLETSEARSVSAVAYFNDLAAAFHNHTASLSSGDVAHASEGVTQHFGAGDDVQQSVDADEVNADFSLMAEDLSPEPTQHLDVGIAEGRRDDLQTAADEESFPWNVPEKAVGPTALDEMQTLDYS</sequence>
<evidence type="ECO:0000256" key="1">
    <source>
        <dbReference type="SAM" id="MobiDB-lite"/>
    </source>
</evidence>
<dbReference type="RefSeq" id="XP_013234038.1">
    <property type="nucleotide sequence ID" value="XM_013378584.1"/>
</dbReference>
<reference evidence="2" key="1">
    <citation type="submission" date="2013-10" db="EMBL/GenBank/DDBJ databases">
        <title>Genomic analysis of the causative agents of coccidiosis in chickens.</title>
        <authorList>
            <person name="Reid A.J."/>
            <person name="Blake D."/>
            <person name="Billington K."/>
            <person name="Browne H."/>
            <person name="Dunn M."/>
            <person name="Hung S."/>
            <person name="Kawahara F."/>
            <person name="Miranda-Saavedra D."/>
            <person name="Mourier T."/>
            <person name="Nagra H."/>
            <person name="Otto T.D."/>
            <person name="Rawlings N."/>
            <person name="Sanchez A."/>
            <person name="Sanders M."/>
            <person name="Subramaniam C."/>
            <person name="Tay Y."/>
            <person name="Dear P."/>
            <person name="Doerig C."/>
            <person name="Gruber A."/>
            <person name="Parkinson J."/>
            <person name="Shirley M."/>
            <person name="Wan K.L."/>
            <person name="Berriman M."/>
            <person name="Tomley F."/>
            <person name="Pain A."/>
        </authorList>
    </citation>
    <scope>NUCLEOTIDE SEQUENCE [LARGE SCALE GENOMIC DNA]</scope>
    <source>
        <strain evidence="2">Houghton</strain>
    </source>
</reference>
<dbReference type="Proteomes" id="UP000030747">
    <property type="component" value="Unassembled WGS sequence"/>
</dbReference>
<dbReference type="AlphaFoldDB" id="U6L264"/>
<proteinExistence type="predicted"/>
<gene>
    <name evidence="2" type="ORF">ETH_00008860</name>
</gene>
<feature type="region of interest" description="Disordered" evidence="1">
    <location>
        <begin position="414"/>
        <end position="448"/>
    </location>
</feature>
<name>U6L264_EIMTE</name>
<keyword evidence="3" id="KW-1185">Reference proteome</keyword>
<dbReference type="OrthoDB" id="346095at2759"/>
<dbReference type="OMA" id="FARSKPF"/>
<dbReference type="VEuPathDB" id="ToxoDB:ETH_00008860"/>
<dbReference type="VEuPathDB" id="ToxoDB:ETH2_1446000"/>
<reference evidence="2" key="2">
    <citation type="submission" date="2013-10" db="EMBL/GenBank/DDBJ databases">
        <authorList>
            <person name="Aslett M."/>
        </authorList>
    </citation>
    <scope>NUCLEOTIDE SEQUENCE [LARGE SCALE GENOMIC DNA]</scope>
    <source>
        <strain evidence="2">Houghton</strain>
    </source>
</reference>
<dbReference type="EMBL" id="HG675758">
    <property type="protein sequence ID" value="CDJ43288.1"/>
    <property type="molecule type" value="Genomic_DNA"/>
</dbReference>
<dbReference type="GeneID" id="25250973"/>
<organism evidence="2 3">
    <name type="scientific">Eimeria tenella</name>
    <name type="common">Coccidian parasite</name>
    <dbReference type="NCBI Taxonomy" id="5802"/>
    <lineage>
        <taxon>Eukaryota</taxon>
        <taxon>Sar</taxon>
        <taxon>Alveolata</taxon>
        <taxon>Apicomplexa</taxon>
        <taxon>Conoidasida</taxon>
        <taxon>Coccidia</taxon>
        <taxon>Eucoccidiorida</taxon>
        <taxon>Eimeriorina</taxon>
        <taxon>Eimeriidae</taxon>
        <taxon>Eimeria</taxon>
    </lineage>
</organism>